<dbReference type="OrthoDB" id="5461202at2"/>
<name>A0A7C9ILP8_9BACT</name>
<evidence type="ECO:0000313" key="3">
    <source>
        <dbReference type="Proteomes" id="UP000482487"/>
    </source>
</evidence>
<keyword evidence="3" id="KW-1185">Reference proteome</keyword>
<dbReference type="AlphaFoldDB" id="A0A7C9ILP8"/>
<reference evidence="2 3" key="1">
    <citation type="submission" date="2020-01" db="EMBL/GenBank/DDBJ databases">
        <title>Genome sequence of Desulfovibrio aerotolerans DSM 16695(T).</title>
        <authorList>
            <person name="Karnachuk O."/>
            <person name="Avakyan M."/>
            <person name="Mardanov A."/>
            <person name="Kadnikov V."/>
            <person name="Ravin N."/>
        </authorList>
    </citation>
    <scope>NUCLEOTIDE SEQUENCE [LARGE SCALE GENOMIC DNA]</scope>
    <source>
        <strain evidence="2 3">DSM 16695</strain>
    </source>
</reference>
<feature type="transmembrane region" description="Helical" evidence="1">
    <location>
        <begin position="6"/>
        <end position="25"/>
    </location>
</feature>
<sequence>MQWITFIIAGGLLAGFLAALIALTAKHQNPGVVPGGFNFDRYKASELSQRGLFDKTRWR</sequence>
<dbReference type="EMBL" id="WVUD01000014">
    <property type="protein sequence ID" value="MYL83424.1"/>
    <property type="molecule type" value="Genomic_DNA"/>
</dbReference>
<comment type="caution">
    <text evidence="2">The sequence shown here is derived from an EMBL/GenBank/DDBJ whole genome shotgun (WGS) entry which is preliminary data.</text>
</comment>
<dbReference type="Proteomes" id="UP000482487">
    <property type="component" value="Unassembled WGS sequence"/>
</dbReference>
<protein>
    <submittedName>
        <fullName evidence="2">Uncharacterized protein</fullName>
    </submittedName>
</protein>
<organism evidence="2 3">
    <name type="scientific">Solidesulfovibrio aerotolerans</name>
    <dbReference type="NCBI Taxonomy" id="295255"/>
    <lineage>
        <taxon>Bacteria</taxon>
        <taxon>Pseudomonadati</taxon>
        <taxon>Thermodesulfobacteriota</taxon>
        <taxon>Desulfovibrionia</taxon>
        <taxon>Desulfovibrionales</taxon>
        <taxon>Desulfovibrionaceae</taxon>
        <taxon>Solidesulfovibrio</taxon>
    </lineage>
</organism>
<accession>A0A7C9ILP8</accession>
<keyword evidence="1" id="KW-0812">Transmembrane</keyword>
<proteinExistence type="predicted"/>
<evidence type="ECO:0000256" key="1">
    <source>
        <dbReference type="SAM" id="Phobius"/>
    </source>
</evidence>
<keyword evidence="1" id="KW-1133">Transmembrane helix</keyword>
<dbReference type="RefSeq" id="WP_160960677.1">
    <property type="nucleotide sequence ID" value="NZ_WVUD01000014.1"/>
</dbReference>
<gene>
    <name evidence="2" type="ORF">GTA51_09830</name>
</gene>
<keyword evidence="1" id="KW-0472">Membrane</keyword>
<evidence type="ECO:0000313" key="2">
    <source>
        <dbReference type="EMBL" id="MYL83424.1"/>
    </source>
</evidence>